<accession>A0ABP9E4Q7</accession>
<dbReference type="EMBL" id="BAABHQ010000002">
    <property type="protein sequence ID" value="GAA4867180.1"/>
    <property type="molecule type" value="Genomic_DNA"/>
</dbReference>
<reference evidence="2" key="1">
    <citation type="journal article" date="2019" name="Int. J. Syst. Evol. Microbiol.">
        <title>The Global Catalogue of Microorganisms (GCM) 10K type strain sequencing project: providing services to taxonomists for standard genome sequencing and annotation.</title>
        <authorList>
            <consortium name="The Broad Institute Genomics Platform"/>
            <consortium name="The Broad Institute Genome Sequencing Center for Infectious Disease"/>
            <person name="Wu L."/>
            <person name="Ma J."/>
        </authorList>
    </citation>
    <scope>NUCLEOTIDE SEQUENCE [LARGE SCALE GENOMIC DNA]</scope>
    <source>
        <strain evidence="2">JCM 17983</strain>
    </source>
</reference>
<evidence type="ECO:0000313" key="2">
    <source>
        <dbReference type="Proteomes" id="UP001500457"/>
    </source>
</evidence>
<keyword evidence="2" id="KW-1185">Reference proteome</keyword>
<name>A0ABP9E4Q7_9PSEU</name>
<proteinExistence type="predicted"/>
<dbReference type="Proteomes" id="UP001500457">
    <property type="component" value="Unassembled WGS sequence"/>
</dbReference>
<organism evidence="1 2">
    <name type="scientific">Actinomycetospora straminea</name>
    <dbReference type="NCBI Taxonomy" id="663607"/>
    <lineage>
        <taxon>Bacteria</taxon>
        <taxon>Bacillati</taxon>
        <taxon>Actinomycetota</taxon>
        <taxon>Actinomycetes</taxon>
        <taxon>Pseudonocardiales</taxon>
        <taxon>Pseudonocardiaceae</taxon>
        <taxon>Actinomycetospora</taxon>
    </lineage>
</organism>
<sequence>MSDAAGHLGRACARRDGRAIRTVVRVLAPRSRPVPAASGGVSVVHNAPAARAMRPTLPGAP</sequence>
<evidence type="ECO:0000313" key="1">
    <source>
        <dbReference type="EMBL" id="GAA4867180.1"/>
    </source>
</evidence>
<dbReference type="RefSeq" id="WP_274230030.1">
    <property type="nucleotide sequence ID" value="NZ_BAABHQ010000002.1"/>
</dbReference>
<protein>
    <submittedName>
        <fullName evidence="1">Uncharacterized protein</fullName>
    </submittedName>
</protein>
<gene>
    <name evidence="1" type="ORF">GCM10023203_14690</name>
</gene>
<comment type="caution">
    <text evidence="1">The sequence shown here is derived from an EMBL/GenBank/DDBJ whole genome shotgun (WGS) entry which is preliminary data.</text>
</comment>